<dbReference type="GO" id="GO:0005886">
    <property type="term" value="C:plasma membrane"/>
    <property type="evidence" value="ECO:0007669"/>
    <property type="project" value="TreeGrafter"/>
</dbReference>
<dbReference type="InterPro" id="IPR000292">
    <property type="entry name" value="For/NO2_transpt"/>
</dbReference>
<evidence type="ECO:0000256" key="6">
    <source>
        <dbReference type="SAM" id="Phobius"/>
    </source>
</evidence>
<dbReference type="Proteomes" id="UP000824001">
    <property type="component" value="Unassembled WGS sequence"/>
</dbReference>
<keyword evidence="2 6" id="KW-0812">Transmembrane</keyword>
<comment type="subcellular location">
    <subcellularLocation>
        <location evidence="1">Membrane</location>
        <topology evidence="1">Multi-pass membrane protein</topology>
    </subcellularLocation>
</comment>
<gene>
    <name evidence="7" type="ORF">IAC18_08305</name>
</gene>
<feature type="transmembrane region" description="Helical" evidence="6">
    <location>
        <begin position="66"/>
        <end position="91"/>
    </location>
</feature>
<accession>A0A9D1JWS4</accession>
<protein>
    <submittedName>
        <fullName evidence="7">Formate/nitrite transporter family protein</fullName>
    </submittedName>
</protein>
<keyword evidence="4 6" id="KW-0472">Membrane</keyword>
<dbReference type="EMBL" id="DVJK01000236">
    <property type="protein sequence ID" value="HIS67554.1"/>
    <property type="molecule type" value="Genomic_DNA"/>
</dbReference>
<evidence type="ECO:0000256" key="1">
    <source>
        <dbReference type="ARBA" id="ARBA00004141"/>
    </source>
</evidence>
<dbReference type="PANTHER" id="PTHR30520">
    <property type="entry name" value="FORMATE TRANSPORTER-RELATED"/>
    <property type="match status" value="1"/>
</dbReference>
<dbReference type="PANTHER" id="PTHR30520:SF6">
    <property type="entry name" value="FORMATE_NITRATE FAMILY TRANSPORTER (EUROFUNG)"/>
    <property type="match status" value="1"/>
</dbReference>
<reference evidence="7" key="1">
    <citation type="submission" date="2020-10" db="EMBL/GenBank/DDBJ databases">
        <authorList>
            <person name="Gilroy R."/>
        </authorList>
    </citation>
    <scope>NUCLEOTIDE SEQUENCE</scope>
    <source>
        <strain evidence="7">ChiHjej10B9-9673</strain>
    </source>
</reference>
<feature type="transmembrane region" description="Helical" evidence="6">
    <location>
        <begin position="111"/>
        <end position="130"/>
    </location>
</feature>
<keyword evidence="3 6" id="KW-1133">Transmembrane helix</keyword>
<feature type="transmembrane region" description="Helical" evidence="6">
    <location>
        <begin position="33"/>
        <end position="54"/>
    </location>
</feature>
<organism evidence="7 8">
    <name type="scientific">Candidatus Scatomorpha merdipullorum</name>
    <dbReference type="NCBI Taxonomy" id="2840927"/>
    <lineage>
        <taxon>Bacteria</taxon>
        <taxon>Bacillati</taxon>
        <taxon>Bacillota</taxon>
        <taxon>Clostridia</taxon>
        <taxon>Eubacteriales</taxon>
        <taxon>Candidatus Scatomorpha</taxon>
    </lineage>
</organism>
<evidence type="ECO:0000256" key="2">
    <source>
        <dbReference type="ARBA" id="ARBA00022692"/>
    </source>
</evidence>
<evidence type="ECO:0000256" key="4">
    <source>
        <dbReference type="ARBA" id="ARBA00023136"/>
    </source>
</evidence>
<comment type="similarity">
    <text evidence="5">Belongs to the FNT transporter (TC 1.A.16) family.</text>
</comment>
<name>A0A9D1JWS4_9FIRM</name>
<comment type="caution">
    <text evidence="7">The sequence shown here is derived from an EMBL/GenBank/DDBJ whole genome shotgun (WGS) entry which is preliminary data.</text>
</comment>
<sequence>MKALGDACLGFLAGFVITTGASAYLSLDSTMAGALMFVVGLFAICSFGWNLFTGKVCYSIGKGPKYLGFLLVVWLSNFAGAAAGGGLIRLTRMEGVVERAQALCELKLSDSLLSVFVLAIFCNVMIYIAVEGYRSISYELGKYMAVFFGVTVFVVCGFEHCIANMYYLTAAGMWSGEAVVFILVCTAGNACGGLLIPAVTALARKGREKSNAEL</sequence>
<dbReference type="InterPro" id="IPR023271">
    <property type="entry name" value="Aquaporin-like"/>
</dbReference>
<feature type="transmembrane region" description="Helical" evidence="6">
    <location>
        <begin position="179"/>
        <end position="203"/>
    </location>
</feature>
<evidence type="ECO:0000256" key="5">
    <source>
        <dbReference type="ARBA" id="ARBA00049660"/>
    </source>
</evidence>
<dbReference type="GO" id="GO:0015499">
    <property type="term" value="F:formate transmembrane transporter activity"/>
    <property type="evidence" value="ECO:0007669"/>
    <property type="project" value="TreeGrafter"/>
</dbReference>
<dbReference type="Pfam" id="PF01226">
    <property type="entry name" value="Form_Nir_trans"/>
    <property type="match status" value="1"/>
</dbReference>
<dbReference type="AlphaFoldDB" id="A0A9D1JWS4"/>
<dbReference type="Gene3D" id="1.20.1080.10">
    <property type="entry name" value="Glycerol uptake facilitator protein"/>
    <property type="match status" value="1"/>
</dbReference>
<feature type="transmembrane region" description="Helical" evidence="6">
    <location>
        <begin position="142"/>
        <end position="167"/>
    </location>
</feature>
<proteinExistence type="inferred from homology"/>
<reference evidence="7" key="2">
    <citation type="journal article" date="2021" name="PeerJ">
        <title>Extensive microbial diversity within the chicken gut microbiome revealed by metagenomics and culture.</title>
        <authorList>
            <person name="Gilroy R."/>
            <person name="Ravi A."/>
            <person name="Getino M."/>
            <person name="Pursley I."/>
            <person name="Horton D.L."/>
            <person name="Alikhan N.F."/>
            <person name="Baker D."/>
            <person name="Gharbi K."/>
            <person name="Hall N."/>
            <person name="Watson M."/>
            <person name="Adriaenssens E.M."/>
            <person name="Foster-Nyarko E."/>
            <person name="Jarju S."/>
            <person name="Secka A."/>
            <person name="Antonio M."/>
            <person name="Oren A."/>
            <person name="Chaudhuri R.R."/>
            <person name="La Ragione R."/>
            <person name="Hildebrand F."/>
            <person name="Pallen M.J."/>
        </authorList>
    </citation>
    <scope>NUCLEOTIDE SEQUENCE</scope>
    <source>
        <strain evidence="7">ChiHjej10B9-9673</strain>
    </source>
</reference>
<evidence type="ECO:0000256" key="3">
    <source>
        <dbReference type="ARBA" id="ARBA00022989"/>
    </source>
</evidence>
<evidence type="ECO:0000313" key="8">
    <source>
        <dbReference type="Proteomes" id="UP000824001"/>
    </source>
</evidence>
<evidence type="ECO:0000313" key="7">
    <source>
        <dbReference type="EMBL" id="HIS67554.1"/>
    </source>
</evidence>